<dbReference type="GO" id="GO:0045892">
    <property type="term" value="P:negative regulation of DNA-templated transcription"/>
    <property type="evidence" value="ECO:0007669"/>
    <property type="project" value="TreeGrafter"/>
</dbReference>
<dbReference type="EMBL" id="CAFBOG010000304">
    <property type="protein sequence ID" value="CAB5000643.1"/>
    <property type="molecule type" value="Genomic_DNA"/>
</dbReference>
<dbReference type="EMBL" id="CAFBPW010000076">
    <property type="protein sequence ID" value="CAB5032708.1"/>
    <property type="molecule type" value="Genomic_DNA"/>
</dbReference>
<dbReference type="PANTHER" id="PTHR38839">
    <property type="entry name" value="TRANSCRIPTIONAL REGULATOR WHID-RELATED"/>
    <property type="match status" value="1"/>
</dbReference>
<proteinExistence type="inferred from homology"/>
<evidence type="ECO:0000256" key="9">
    <source>
        <dbReference type="ARBA" id="ARBA00023157"/>
    </source>
</evidence>
<evidence type="ECO:0000256" key="4">
    <source>
        <dbReference type="ARBA" id="ARBA00022723"/>
    </source>
</evidence>
<dbReference type="GO" id="GO:0003677">
    <property type="term" value="F:DNA binding"/>
    <property type="evidence" value="ECO:0007669"/>
    <property type="project" value="UniProtKB-KW"/>
</dbReference>
<evidence type="ECO:0000256" key="10">
    <source>
        <dbReference type="ARBA" id="ARBA00023163"/>
    </source>
</evidence>
<dbReference type="InterPro" id="IPR034768">
    <property type="entry name" value="4FE4S_WBL"/>
</dbReference>
<evidence type="ECO:0000313" key="13">
    <source>
        <dbReference type="EMBL" id="CAB4810351.1"/>
    </source>
</evidence>
<dbReference type="PROSITE" id="PS51674">
    <property type="entry name" value="4FE4S_WBL"/>
    <property type="match status" value="1"/>
</dbReference>
<accession>A0A6J6YLC6</accession>
<keyword evidence="8" id="KW-0238">DNA-binding</keyword>
<keyword evidence="6" id="KW-0411">Iron-sulfur</keyword>
<dbReference type="GO" id="GO:0051539">
    <property type="term" value="F:4 iron, 4 sulfur cluster binding"/>
    <property type="evidence" value="ECO:0007669"/>
    <property type="project" value="UniProtKB-KW"/>
</dbReference>
<keyword evidence="4" id="KW-0479">Metal-binding</keyword>
<reference evidence="13" key="1">
    <citation type="submission" date="2020-05" db="EMBL/GenBank/DDBJ databases">
        <authorList>
            <person name="Chiriac C."/>
            <person name="Salcher M."/>
            <person name="Ghai R."/>
            <person name="Kavagutti S V."/>
        </authorList>
    </citation>
    <scope>NUCLEOTIDE SEQUENCE</scope>
</reference>
<evidence type="ECO:0000256" key="1">
    <source>
        <dbReference type="ARBA" id="ARBA00001966"/>
    </source>
</evidence>
<keyword evidence="7" id="KW-0805">Transcription regulation</keyword>
<gene>
    <name evidence="12" type="ORF">UFOPK2582_01013</name>
    <name evidence="13" type="ORF">UFOPK3046_01110</name>
    <name evidence="14" type="ORF">UFOPK3914_02119</name>
    <name evidence="15" type="ORF">UFOPK4173_00807</name>
</gene>
<evidence type="ECO:0000256" key="5">
    <source>
        <dbReference type="ARBA" id="ARBA00023004"/>
    </source>
</evidence>
<evidence type="ECO:0000256" key="8">
    <source>
        <dbReference type="ARBA" id="ARBA00023125"/>
    </source>
</evidence>
<sequence length="123" mass="13694">MTYQGQEIGRILLLTWTTGGDRGRITSMDLKWVDRSACRGIDPIIFYPVTDEEAGPAKSVCSECPVQADCLEHAISHREHNGVWGGATERERQRIIRRRRRARTMGLPLEDEIASLSSGVVAG</sequence>
<feature type="domain" description="4Fe-4S Wbl-type" evidence="11">
    <location>
        <begin position="37"/>
        <end position="94"/>
    </location>
</feature>
<dbReference type="HAMAP" id="MF_01479">
    <property type="entry name" value="WhiB"/>
    <property type="match status" value="1"/>
</dbReference>
<keyword evidence="3" id="KW-0004">4Fe-4S</keyword>
<dbReference type="GO" id="GO:0045454">
    <property type="term" value="P:cell redox homeostasis"/>
    <property type="evidence" value="ECO:0007669"/>
    <property type="project" value="TreeGrafter"/>
</dbReference>
<evidence type="ECO:0000256" key="6">
    <source>
        <dbReference type="ARBA" id="ARBA00023014"/>
    </source>
</evidence>
<evidence type="ECO:0000313" key="12">
    <source>
        <dbReference type="EMBL" id="CAB4702529.1"/>
    </source>
</evidence>
<dbReference type="InterPro" id="IPR003482">
    <property type="entry name" value="Whib"/>
</dbReference>
<dbReference type="EMBL" id="CAEZXS010000114">
    <property type="protein sequence ID" value="CAB4702529.1"/>
    <property type="molecule type" value="Genomic_DNA"/>
</dbReference>
<evidence type="ECO:0000313" key="14">
    <source>
        <dbReference type="EMBL" id="CAB5000643.1"/>
    </source>
</evidence>
<protein>
    <submittedName>
        <fullName evidence="13">Unannotated protein</fullName>
    </submittedName>
</protein>
<keyword evidence="10" id="KW-0804">Transcription</keyword>
<evidence type="ECO:0000313" key="15">
    <source>
        <dbReference type="EMBL" id="CAB5032708.1"/>
    </source>
</evidence>
<dbReference type="GO" id="GO:0046872">
    <property type="term" value="F:metal ion binding"/>
    <property type="evidence" value="ECO:0007669"/>
    <property type="project" value="UniProtKB-KW"/>
</dbReference>
<dbReference type="Pfam" id="PF02467">
    <property type="entry name" value="Whib"/>
    <property type="match status" value="1"/>
</dbReference>
<comment type="cofactor">
    <cofactor evidence="1">
        <name>[4Fe-4S] cluster</name>
        <dbReference type="ChEBI" id="CHEBI:49883"/>
    </cofactor>
</comment>
<keyword evidence="5" id="KW-0408">Iron</keyword>
<evidence type="ECO:0000256" key="2">
    <source>
        <dbReference type="ARBA" id="ARBA00006597"/>
    </source>
</evidence>
<dbReference type="AlphaFoldDB" id="A0A6J6YLC6"/>
<dbReference type="GO" id="GO:0047134">
    <property type="term" value="F:protein-disulfide reductase [NAD(P)H] activity"/>
    <property type="evidence" value="ECO:0007669"/>
    <property type="project" value="TreeGrafter"/>
</dbReference>
<dbReference type="EMBL" id="CAFAAQ010000096">
    <property type="protein sequence ID" value="CAB4810351.1"/>
    <property type="molecule type" value="Genomic_DNA"/>
</dbReference>
<evidence type="ECO:0000256" key="3">
    <source>
        <dbReference type="ARBA" id="ARBA00022485"/>
    </source>
</evidence>
<name>A0A6J6YLC6_9ZZZZ</name>
<keyword evidence="9" id="KW-1015">Disulfide bond</keyword>
<evidence type="ECO:0000259" key="11">
    <source>
        <dbReference type="PROSITE" id="PS51674"/>
    </source>
</evidence>
<organism evidence="13">
    <name type="scientific">freshwater metagenome</name>
    <dbReference type="NCBI Taxonomy" id="449393"/>
    <lineage>
        <taxon>unclassified sequences</taxon>
        <taxon>metagenomes</taxon>
        <taxon>ecological metagenomes</taxon>
    </lineage>
</organism>
<evidence type="ECO:0000256" key="7">
    <source>
        <dbReference type="ARBA" id="ARBA00023015"/>
    </source>
</evidence>
<comment type="similarity">
    <text evidence="2">Belongs to the WhiB family.</text>
</comment>